<dbReference type="SMART" id="SM00642">
    <property type="entry name" value="Aamy"/>
    <property type="match status" value="1"/>
</dbReference>
<dbReference type="Proteomes" id="UP000268084">
    <property type="component" value="Chromosome"/>
</dbReference>
<dbReference type="InterPro" id="IPR011837">
    <property type="entry name" value="Glycogen_debranch_GlgX"/>
</dbReference>
<evidence type="ECO:0000256" key="2">
    <source>
        <dbReference type="ARBA" id="ARBA00022801"/>
    </source>
</evidence>
<dbReference type="PANTHER" id="PTHR43002">
    <property type="entry name" value="GLYCOGEN DEBRANCHING ENZYME"/>
    <property type="match status" value="1"/>
</dbReference>
<dbReference type="InterPro" id="IPR044505">
    <property type="entry name" value="GlgX_Isoamylase_N_E_set"/>
</dbReference>
<dbReference type="AlphaFoldDB" id="A0A3G8ZKT1"/>
<dbReference type="CDD" id="cd11326">
    <property type="entry name" value="AmyAc_Glg_debranch"/>
    <property type="match status" value="1"/>
</dbReference>
<keyword evidence="7" id="KW-1185">Reference proteome</keyword>
<protein>
    <submittedName>
        <fullName evidence="6">Glycogen debranching enzyme GlgX</fullName>
    </submittedName>
</protein>
<evidence type="ECO:0000313" key="7">
    <source>
        <dbReference type="Proteomes" id="UP000268084"/>
    </source>
</evidence>
<dbReference type="InterPro" id="IPR014756">
    <property type="entry name" value="Ig_E-set"/>
</dbReference>
<dbReference type="InterPro" id="IPR013780">
    <property type="entry name" value="Glyco_hydro_b"/>
</dbReference>
<dbReference type="InterPro" id="IPR006047">
    <property type="entry name" value="GH13_cat_dom"/>
</dbReference>
<evidence type="ECO:0000256" key="1">
    <source>
        <dbReference type="ARBA" id="ARBA00008061"/>
    </source>
</evidence>
<evidence type="ECO:0000313" key="6">
    <source>
        <dbReference type="EMBL" id="AZI57853.1"/>
    </source>
</evidence>
<feature type="region of interest" description="Disordered" evidence="4">
    <location>
        <begin position="459"/>
        <end position="480"/>
    </location>
</feature>
<dbReference type="Gene3D" id="2.60.40.10">
    <property type="entry name" value="Immunoglobulins"/>
    <property type="match status" value="1"/>
</dbReference>
<accession>A0A3G8ZKT1</accession>
<dbReference type="GO" id="GO:0004135">
    <property type="term" value="F:amylo-alpha-1,6-glucosidase activity"/>
    <property type="evidence" value="ECO:0007669"/>
    <property type="project" value="InterPro"/>
</dbReference>
<dbReference type="InterPro" id="IPR017853">
    <property type="entry name" value="GH"/>
</dbReference>
<dbReference type="InterPro" id="IPR013783">
    <property type="entry name" value="Ig-like_fold"/>
</dbReference>
<proteinExistence type="inferred from homology"/>
<organism evidence="6 7">
    <name type="scientific">Nakamurella antarctica</name>
    <dbReference type="NCBI Taxonomy" id="1902245"/>
    <lineage>
        <taxon>Bacteria</taxon>
        <taxon>Bacillati</taxon>
        <taxon>Actinomycetota</taxon>
        <taxon>Actinomycetes</taxon>
        <taxon>Nakamurellales</taxon>
        <taxon>Nakamurellaceae</taxon>
        <taxon>Nakamurella</taxon>
    </lineage>
</organism>
<reference evidence="6 7" key="2">
    <citation type="submission" date="2018-12" db="EMBL/GenBank/DDBJ databases">
        <title>Nakamurella antarcticus sp. nov., isolated from Antarctica South Shetland Islands soil.</title>
        <authorList>
            <person name="Peng F."/>
        </authorList>
    </citation>
    <scope>NUCLEOTIDE SEQUENCE [LARGE SCALE GENOMIC DNA]</scope>
    <source>
        <strain evidence="6 7">S14-144</strain>
    </source>
</reference>
<dbReference type="RefSeq" id="WP_124798643.1">
    <property type="nucleotide sequence ID" value="NZ_CP034170.1"/>
</dbReference>
<dbReference type="NCBIfam" id="TIGR02100">
    <property type="entry name" value="glgX_debranch"/>
    <property type="match status" value="1"/>
</dbReference>
<dbReference type="SUPFAM" id="SSF81296">
    <property type="entry name" value="E set domains"/>
    <property type="match status" value="1"/>
</dbReference>
<dbReference type="Gene3D" id="3.20.20.80">
    <property type="entry name" value="Glycosidases"/>
    <property type="match status" value="1"/>
</dbReference>
<gene>
    <name evidence="6" type="primary">glgX</name>
    <name evidence="6" type="ORF">EH165_06505</name>
</gene>
<dbReference type="OrthoDB" id="3236218at2"/>
<dbReference type="CDD" id="cd02856">
    <property type="entry name" value="E_set_GDE_Isoamylase_N"/>
    <property type="match status" value="1"/>
</dbReference>
<reference evidence="6 7" key="1">
    <citation type="submission" date="2018-11" db="EMBL/GenBank/DDBJ databases">
        <authorList>
            <person name="Da X."/>
        </authorList>
    </citation>
    <scope>NUCLEOTIDE SEQUENCE [LARGE SCALE GENOMIC DNA]</scope>
    <source>
        <strain evidence="6 7">S14-144</strain>
    </source>
</reference>
<dbReference type="SUPFAM" id="SSF51011">
    <property type="entry name" value="Glycosyl hydrolase domain"/>
    <property type="match status" value="1"/>
</dbReference>
<dbReference type="Gene3D" id="2.60.40.1180">
    <property type="entry name" value="Golgi alpha-mannosidase II"/>
    <property type="match status" value="1"/>
</dbReference>
<keyword evidence="2" id="KW-0378">Hydrolase</keyword>
<dbReference type="Pfam" id="PF02922">
    <property type="entry name" value="CBM_48"/>
    <property type="match status" value="1"/>
</dbReference>
<dbReference type="GO" id="GO:0005980">
    <property type="term" value="P:glycogen catabolic process"/>
    <property type="evidence" value="ECO:0007669"/>
    <property type="project" value="InterPro"/>
</dbReference>
<feature type="domain" description="Glycosyl hydrolase family 13 catalytic" evidence="5">
    <location>
        <begin position="170"/>
        <end position="561"/>
    </location>
</feature>
<keyword evidence="3" id="KW-0326">Glycosidase</keyword>
<evidence type="ECO:0000259" key="5">
    <source>
        <dbReference type="SMART" id="SM00642"/>
    </source>
</evidence>
<dbReference type="KEGG" id="nak:EH165_06505"/>
<name>A0A3G8ZKT1_9ACTN</name>
<dbReference type="EMBL" id="CP034170">
    <property type="protein sequence ID" value="AZI57853.1"/>
    <property type="molecule type" value="Genomic_DNA"/>
</dbReference>
<comment type="similarity">
    <text evidence="1">Belongs to the glycosyl hydrolase 13 family.</text>
</comment>
<sequence length="708" mass="77144">MLPPGRTPSAAPGIPRPRLGAASSYPGRPFPLGATLAADGTYFSVAAAKASAVELCLVNAGGAETRIELTEQTFGIWHGFIPGVGAGQRYGYRVHGIDPSKLLLDPYARRVDSVDYDLDIVSAPGVDSAGHAPLGFVTAPLISPRPGPQVPWEHTVLYEAHVKGLTQLHPGVPESLRGTYAGVAHPAIIEHLLSLNVTTLELLPVQAFSTEPGLRATGRSNYWGYSTLSYFAPHPRYASRTGAERTEFASMVDALHGAGIEVVLDVVYNHTSEGCRKYPTPLTLRGFDPDAYYLPFDSDITGTGNTLQTGSLETARLVCDSLRYWATEFQIDGFRFDLASVLGRPHGGAFDPGAALLTAIAADPLLATRKLIAEPWDATGEGYAVGQFGAMWAEWNDRFRDGVRDFWRGAGGVRDIGYRLTGSSDLYSSNRRPWASINFVTAHDGFTLRDTVSYEHKHNLANGEQGRDGTDNNRSANYGEEGESCNLEIRALRTRQARNLAATLLLSTGTPMVTMGDELWRTQGGNNNAYCHDNEISWVDWTLEPEQADMLAFFQHTLRIRADSPALHQGEFFEGRQTVFDDGLPDLVWFNTVGQQMTDEDWFDSNRQTVQMWLDGQDVRGHGPYGQPLSDDSWLIVLHAGAAPIDLTLPGPPYAEAYVPELSTDSVTGVPYDVTAIPSGVHITVPGRTFLLFRIHRAGDIEDAALAN</sequence>
<evidence type="ECO:0000256" key="3">
    <source>
        <dbReference type="ARBA" id="ARBA00023295"/>
    </source>
</evidence>
<evidence type="ECO:0000256" key="4">
    <source>
        <dbReference type="SAM" id="MobiDB-lite"/>
    </source>
</evidence>
<dbReference type="InterPro" id="IPR004193">
    <property type="entry name" value="Glyco_hydro_13_N"/>
</dbReference>
<dbReference type="SUPFAM" id="SSF51445">
    <property type="entry name" value="(Trans)glycosidases"/>
    <property type="match status" value="1"/>
</dbReference>